<organism evidence="3 4">
    <name type="scientific">Clostridium botulinum</name>
    <dbReference type="NCBI Taxonomy" id="1491"/>
    <lineage>
        <taxon>Bacteria</taxon>
        <taxon>Bacillati</taxon>
        <taxon>Bacillota</taxon>
        <taxon>Clostridia</taxon>
        <taxon>Eubacteriales</taxon>
        <taxon>Clostridiaceae</taxon>
        <taxon>Clostridium</taxon>
    </lineage>
</organism>
<dbReference type="InterPro" id="IPR051398">
    <property type="entry name" value="Polysacch_Deacetylase"/>
</dbReference>
<evidence type="ECO:0000313" key="4">
    <source>
        <dbReference type="Proteomes" id="UP000486903"/>
    </source>
</evidence>
<dbReference type="InterPro" id="IPR002509">
    <property type="entry name" value="NODB_dom"/>
</dbReference>
<gene>
    <name evidence="3" type="ORF">FDG31_17040</name>
</gene>
<dbReference type="Gene3D" id="3.20.20.370">
    <property type="entry name" value="Glycoside hydrolase/deacetylase"/>
    <property type="match status" value="1"/>
</dbReference>
<dbReference type="GO" id="GO:0016810">
    <property type="term" value="F:hydrolase activity, acting on carbon-nitrogen (but not peptide) bonds"/>
    <property type="evidence" value="ECO:0007669"/>
    <property type="project" value="InterPro"/>
</dbReference>
<dbReference type="AlphaFoldDB" id="A0A6B4JR19"/>
<comment type="caution">
    <text evidence="3">The sequence shown here is derived from an EMBL/GenBank/DDBJ whole genome shotgun (WGS) entry which is preliminary data.</text>
</comment>
<comment type="subcellular location">
    <subcellularLocation>
        <location evidence="1">Secreted</location>
    </subcellularLocation>
</comment>
<dbReference type="CDD" id="cd10918">
    <property type="entry name" value="CE4_NodB_like_5s_6s"/>
    <property type="match status" value="1"/>
</dbReference>
<dbReference type="GO" id="GO:0005975">
    <property type="term" value="P:carbohydrate metabolic process"/>
    <property type="evidence" value="ECO:0007669"/>
    <property type="project" value="InterPro"/>
</dbReference>
<dbReference type="GO" id="GO:0005576">
    <property type="term" value="C:extracellular region"/>
    <property type="evidence" value="ECO:0007669"/>
    <property type="project" value="UniProtKB-SubCell"/>
</dbReference>
<dbReference type="Proteomes" id="UP000486903">
    <property type="component" value="Unassembled WGS sequence"/>
</dbReference>
<dbReference type="PANTHER" id="PTHR34216">
    <property type="match status" value="1"/>
</dbReference>
<sequence>MKTRKNTVLKGLLVLILLVIVSLLTFQIKNNTKEKKIQSTKEENSNVLEDKDNKSNFEGIDVTSENMGVTVLGYHSIGDEFKKNPLVVSKELFRTHLQAIKDAGYTTITLDELYDYLYNGAKIPKKSVVITLDDGYKDNYTNAFPILKEFKMKATMFIIADYLDGDVYVLPSQVKEMSDYGIDIEDHTLTHKELSTLNYDEQLKEVKESKIKLENITGKKINFIAYPSGSYNDETLKAVKEAGYSMAFTVKKGQAHKGDSQYEINRVLVDYTYKPRHIKRDLK</sequence>
<proteinExistence type="predicted"/>
<name>A0A6B4JR19_CLOBO</name>
<evidence type="ECO:0000256" key="2">
    <source>
        <dbReference type="ARBA" id="ARBA00022729"/>
    </source>
</evidence>
<dbReference type="InterPro" id="IPR011330">
    <property type="entry name" value="Glyco_hydro/deAcase_b/a-brl"/>
</dbReference>
<reference evidence="3 4" key="1">
    <citation type="submission" date="2019-04" db="EMBL/GenBank/DDBJ databases">
        <title>Genome sequencing of Clostridium botulinum Groups I-IV and Clostridium butyricum.</title>
        <authorList>
            <person name="Brunt J."/>
            <person name="Van Vliet A.H.M."/>
            <person name="Stringer S.C."/>
            <person name="Carter A.T."/>
            <person name="Peck M.W."/>
        </authorList>
    </citation>
    <scope>NUCLEOTIDE SEQUENCE [LARGE SCALE GENOMIC DNA]</scope>
    <source>
        <strain evidence="3 4">BL81</strain>
    </source>
</reference>
<dbReference type="RefSeq" id="WP_003373888.1">
    <property type="nucleotide sequence ID" value="NZ_JACBBA010000011.1"/>
</dbReference>
<dbReference type="SUPFAM" id="SSF88713">
    <property type="entry name" value="Glycoside hydrolase/deacetylase"/>
    <property type="match status" value="1"/>
</dbReference>
<protein>
    <submittedName>
        <fullName evidence="3">Polysaccharide deacetylase family protein</fullName>
    </submittedName>
</protein>
<evidence type="ECO:0000313" key="3">
    <source>
        <dbReference type="EMBL" id="NFV27824.1"/>
    </source>
</evidence>
<dbReference type="Pfam" id="PF01522">
    <property type="entry name" value="Polysacc_deac_1"/>
    <property type="match status" value="1"/>
</dbReference>
<dbReference type="PANTHER" id="PTHR34216:SF3">
    <property type="entry name" value="POLY-BETA-1,6-N-ACETYL-D-GLUCOSAMINE N-DEACETYLASE"/>
    <property type="match status" value="1"/>
</dbReference>
<dbReference type="PROSITE" id="PS51677">
    <property type="entry name" value="NODB"/>
    <property type="match status" value="1"/>
</dbReference>
<evidence type="ECO:0000256" key="1">
    <source>
        <dbReference type="ARBA" id="ARBA00004613"/>
    </source>
</evidence>
<keyword evidence="2" id="KW-0732">Signal</keyword>
<accession>A0A6B4JR19</accession>
<dbReference type="EMBL" id="SXFB01000022">
    <property type="protein sequence ID" value="NFV27824.1"/>
    <property type="molecule type" value="Genomic_DNA"/>
</dbReference>